<proteinExistence type="predicted"/>
<dbReference type="VEuPathDB" id="FungiDB:BCV72DRAFT_248894"/>
<feature type="region of interest" description="Disordered" evidence="7">
    <location>
        <begin position="79"/>
        <end position="155"/>
    </location>
</feature>
<dbReference type="GO" id="GO:0003723">
    <property type="term" value="F:RNA binding"/>
    <property type="evidence" value="ECO:0007669"/>
    <property type="project" value="UniProtKB-UniRule"/>
</dbReference>
<evidence type="ECO:0000256" key="2">
    <source>
        <dbReference type="ARBA" id="ARBA00022664"/>
    </source>
</evidence>
<dbReference type="InterPro" id="IPR012677">
    <property type="entry name" value="Nucleotide-bd_a/b_plait_sf"/>
</dbReference>
<keyword evidence="3 6" id="KW-0694">RNA-binding</keyword>
<feature type="region of interest" description="Disordered" evidence="7">
    <location>
        <begin position="322"/>
        <end position="386"/>
    </location>
</feature>
<dbReference type="InterPro" id="IPR051106">
    <property type="entry name" value="RNA-bind/splicing_reg"/>
</dbReference>
<evidence type="ECO:0000259" key="8">
    <source>
        <dbReference type="PROSITE" id="PS50102"/>
    </source>
</evidence>
<dbReference type="GO" id="GO:0006397">
    <property type="term" value="P:mRNA processing"/>
    <property type="evidence" value="ECO:0007669"/>
    <property type="project" value="UniProtKB-KW"/>
</dbReference>
<evidence type="ECO:0000256" key="1">
    <source>
        <dbReference type="ARBA" id="ARBA00004123"/>
    </source>
</evidence>
<dbReference type="CDD" id="cd00590">
    <property type="entry name" value="RRM_SF"/>
    <property type="match status" value="1"/>
</dbReference>
<dbReference type="SUPFAM" id="SSF54928">
    <property type="entry name" value="RNA-binding domain, RBD"/>
    <property type="match status" value="2"/>
</dbReference>
<feature type="compositionally biased region" description="Basic and acidic residues" evidence="7">
    <location>
        <begin position="249"/>
        <end position="263"/>
    </location>
</feature>
<gene>
    <name evidence="9" type="ORF">BCV71DRAFT_179861</name>
</gene>
<accession>A0A1X0S1X8</accession>
<dbReference type="Gene3D" id="3.30.70.330">
    <property type="match status" value="2"/>
</dbReference>
<comment type="subcellular location">
    <subcellularLocation>
        <location evidence="1">Nucleus</location>
    </subcellularLocation>
</comment>
<evidence type="ECO:0000256" key="5">
    <source>
        <dbReference type="ARBA" id="ARBA00023242"/>
    </source>
</evidence>
<dbReference type="EMBL" id="KV921334">
    <property type="protein sequence ID" value="ORE18290.1"/>
    <property type="molecule type" value="Genomic_DNA"/>
</dbReference>
<organism evidence="9 10">
    <name type="scientific">Rhizopus microsporus</name>
    <dbReference type="NCBI Taxonomy" id="58291"/>
    <lineage>
        <taxon>Eukaryota</taxon>
        <taxon>Fungi</taxon>
        <taxon>Fungi incertae sedis</taxon>
        <taxon>Mucoromycota</taxon>
        <taxon>Mucoromycotina</taxon>
        <taxon>Mucoromycetes</taxon>
        <taxon>Mucorales</taxon>
        <taxon>Mucorineae</taxon>
        <taxon>Rhizopodaceae</taxon>
        <taxon>Rhizopus</taxon>
    </lineage>
</organism>
<evidence type="ECO:0000256" key="6">
    <source>
        <dbReference type="PROSITE-ProRule" id="PRU00176"/>
    </source>
</evidence>
<dbReference type="Pfam" id="PF00076">
    <property type="entry name" value="RRM_1"/>
    <property type="match status" value="2"/>
</dbReference>
<keyword evidence="4" id="KW-0508">mRNA splicing</keyword>
<dbReference type="OMA" id="FKAYQVE"/>
<keyword evidence="2" id="KW-0507">mRNA processing</keyword>
<evidence type="ECO:0000313" key="9">
    <source>
        <dbReference type="EMBL" id="ORE18290.1"/>
    </source>
</evidence>
<feature type="region of interest" description="Disordered" evidence="7">
    <location>
        <begin position="232"/>
        <end position="280"/>
    </location>
</feature>
<sequence>MSEATTPEQTLHRVFVTNLNFQTNEETLESFLSEAGKVKEVIIVRRGKRSKGYGFAGYDTQEEADKAVKELTKKELDGREIRVQISNPQAAKKKPRKNRRASKRTGRKNAEASESSEEEGQTAPANAKEITAANTSKEQNDKNEKEAHEEETGPNTSVFVANLPFRMGVPQLYALFKEYKVASAMIARHKATRPGRRGRSKGYGFVELESPEERERLLKEFGTVELKGRTISVRAATSQKKKPSRRTKTKQEKDDKESGNEKTRKSKKSNKKQKEALDAVKQAEEGVKEVKKEDGVNAANAAADAVKEVKKEDGVQAAHEAAEAVKEVKKEDGVQAAHEAAEAVKEVKKEDSKDAPKATDETVKEVKKEDSKDTAKVATETTQAKK</sequence>
<evidence type="ECO:0000256" key="4">
    <source>
        <dbReference type="ARBA" id="ARBA00023187"/>
    </source>
</evidence>
<feature type="compositionally biased region" description="Basic and acidic residues" evidence="7">
    <location>
        <begin position="138"/>
        <end position="151"/>
    </location>
</feature>
<dbReference type="AlphaFoldDB" id="A0A1X0S1X8"/>
<evidence type="ECO:0000256" key="3">
    <source>
        <dbReference type="ARBA" id="ARBA00022884"/>
    </source>
</evidence>
<feature type="domain" description="RRM" evidence="8">
    <location>
        <begin position="156"/>
        <end position="238"/>
    </location>
</feature>
<dbReference type="PANTHER" id="PTHR48028:SF4">
    <property type="entry name" value="SC35-LIKE SPLICING FACTOR"/>
    <property type="match status" value="1"/>
</dbReference>
<name>A0A1X0S1X8_RHIZD</name>
<dbReference type="PROSITE" id="PS50102">
    <property type="entry name" value="RRM"/>
    <property type="match status" value="2"/>
</dbReference>
<protein>
    <recommendedName>
        <fullName evidence="8">RRM domain-containing protein</fullName>
    </recommendedName>
</protein>
<feature type="domain" description="RRM" evidence="8">
    <location>
        <begin position="12"/>
        <end position="88"/>
    </location>
</feature>
<dbReference type="InterPro" id="IPR000504">
    <property type="entry name" value="RRM_dom"/>
</dbReference>
<feature type="compositionally biased region" description="Basic residues" evidence="7">
    <location>
        <begin position="91"/>
        <end position="107"/>
    </location>
</feature>
<dbReference type="SMART" id="SM00360">
    <property type="entry name" value="RRM"/>
    <property type="match status" value="2"/>
</dbReference>
<feature type="compositionally biased region" description="Basic residues" evidence="7">
    <location>
        <begin position="239"/>
        <end position="248"/>
    </location>
</feature>
<evidence type="ECO:0000256" key="7">
    <source>
        <dbReference type="SAM" id="MobiDB-lite"/>
    </source>
</evidence>
<dbReference type="InterPro" id="IPR035979">
    <property type="entry name" value="RBD_domain_sf"/>
</dbReference>
<evidence type="ECO:0000313" key="10">
    <source>
        <dbReference type="Proteomes" id="UP000242381"/>
    </source>
</evidence>
<dbReference type="Proteomes" id="UP000242381">
    <property type="component" value="Unassembled WGS sequence"/>
</dbReference>
<dbReference type="GO" id="GO:0005634">
    <property type="term" value="C:nucleus"/>
    <property type="evidence" value="ECO:0007669"/>
    <property type="project" value="UniProtKB-SubCell"/>
</dbReference>
<reference evidence="9 10" key="1">
    <citation type="journal article" date="2016" name="Proc. Natl. Acad. Sci. U.S.A.">
        <title>Lipid metabolic changes in an early divergent fungus govern the establishment of a mutualistic symbiosis with endobacteria.</title>
        <authorList>
            <person name="Lastovetsky O.A."/>
            <person name="Gaspar M.L."/>
            <person name="Mondo S.J."/>
            <person name="LaButti K.M."/>
            <person name="Sandor L."/>
            <person name="Grigoriev I.V."/>
            <person name="Henry S.A."/>
            <person name="Pawlowska T.E."/>
        </authorList>
    </citation>
    <scope>NUCLEOTIDE SEQUENCE [LARGE SCALE GENOMIC DNA]</scope>
    <source>
        <strain evidence="9 10">ATCC 11559</strain>
    </source>
</reference>
<dbReference type="PANTHER" id="PTHR48028">
    <property type="entry name" value="GLYCINE-RICH RNA-BINDING PROTEIN RZ1A"/>
    <property type="match status" value="1"/>
</dbReference>
<keyword evidence="5" id="KW-0539">Nucleus</keyword>
<feature type="compositionally biased region" description="Basic and acidic residues" evidence="7">
    <location>
        <begin position="322"/>
        <end position="375"/>
    </location>
</feature>
<dbReference type="GO" id="GO:0008380">
    <property type="term" value="P:RNA splicing"/>
    <property type="evidence" value="ECO:0007669"/>
    <property type="project" value="UniProtKB-KW"/>
</dbReference>